<sequence>MQRWPLSRTQNSSEMYQSPTPLDCRLSEVSSQWGEHDSEDYVHPHYKEEYRLAIYALVSGGREAYDNFLKSEQMGNFLSEQELRYILQNVKQMRFDLTEENSGIMSDTCSSDTYWPVESDLETPDLELGWPQGTPDVMGTDINLFFHPPRQNCPTIKEVIRKLIQAARQVIAIVMDVFTDVDIFKEIVEASLMGVAVYILLDDFHLTSFLSMAEQHDVHIQRLKKMRVRAVKGQEYLCRSGAMFHGTMEQKFMLVDCKTVVYGSYSFMWSYEKLHLSMVQVITGQLVRAFDEEFRVLFARSTVPDVLSEKCFQSLHSRHSQGACMASAFYIPHPSERRDQPAQILDRVYKRACGIQPSSNTCVLETEVKLRNKGPVDKTPTINHSETMQNQLYPLQGAATSSFLKRRSYGGGMRESTCIPDQLSKMNSVGNWNIVRDGGLHDSTGRSDYSCSPPQSVRLQNLYKKDRMKRQSYHGMDKELLSLRQNLPTWDNTSKSFLRLWRVESYLSNTDPHKADSSDTLSNGLHCRPNPYLPSRLRSSLVFKATIPEHPESHTNATDSTSTGLQDDECSSSTSRPLYSPTLQYPVKHTHRSERQDHTLKRHSFHTLDKPTSRTLRGVILVPSTGKSL</sequence>
<dbReference type="InterPro" id="IPR050944">
    <property type="entry name" value="FAM83"/>
</dbReference>
<dbReference type="PANTHER" id="PTHR16181:SF29">
    <property type="entry name" value="PROTEIN FAM83A-RELATED"/>
    <property type="match status" value="1"/>
</dbReference>
<dbReference type="OrthoDB" id="8443577at2759"/>
<dbReference type="GO" id="GO:0016020">
    <property type="term" value="C:membrane"/>
    <property type="evidence" value="ECO:0007669"/>
    <property type="project" value="TreeGrafter"/>
</dbReference>
<evidence type="ECO:0000256" key="2">
    <source>
        <dbReference type="ARBA" id="ARBA00006937"/>
    </source>
</evidence>
<comment type="similarity">
    <text evidence="2">Belongs to the FAM83 family.</text>
</comment>
<dbReference type="GO" id="GO:0019901">
    <property type="term" value="F:protein kinase binding"/>
    <property type="evidence" value="ECO:0007669"/>
    <property type="project" value="TreeGrafter"/>
</dbReference>
<organism evidence="6 7">
    <name type="scientific">Albula goreensis</name>
    <dbReference type="NCBI Taxonomy" id="1534307"/>
    <lineage>
        <taxon>Eukaryota</taxon>
        <taxon>Metazoa</taxon>
        <taxon>Chordata</taxon>
        <taxon>Craniata</taxon>
        <taxon>Vertebrata</taxon>
        <taxon>Euteleostomi</taxon>
        <taxon>Actinopterygii</taxon>
        <taxon>Neopterygii</taxon>
        <taxon>Teleostei</taxon>
        <taxon>Albuliformes</taxon>
        <taxon>Albulidae</taxon>
        <taxon>Albula</taxon>
    </lineage>
</organism>
<dbReference type="GO" id="GO:0007165">
    <property type="term" value="P:signal transduction"/>
    <property type="evidence" value="ECO:0007669"/>
    <property type="project" value="TreeGrafter"/>
</dbReference>
<keyword evidence="3" id="KW-0963">Cytoplasm</keyword>
<reference evidence="6" key="1">
    <citation type="submission" date="2021-01" db="EMBL/GenBank/DDBJ databases">
        <authorList>
            <person name="Zahm M."/>
            <person name="Roques C."/>
            <person name="Cabau C."/>
            <person name="Klopp C."/>
            <person name="Donnadieu C."/>
            <person name="Jouanno E."/>
            <person name="Lampietro C."/>
            <person name="Louis A."/>
            <person name="Herpin A."/>
            <person name="Echchiki A."/>
            <person name="Berthelot C."/>
            <person name="Parey E."/>
            <person name="Roest-Crollius H."/>
            <person name="Braasch I."/>
            <person name="Postlethwait J."/>
            <person name="Bobe J."/>
            <person name="Montfort J."/>
            <person name="Bouchez O."/>
            <person name="Begum T."/>
            <person name="Mejri S."/>
            <person name="Adams A."/>
            <person name="Chen W.-J."/>
            <person name="Guiguen Y."/>
        </authorList>
    </citation>
    <scope>NUCLEOTIDE SEQUENCE</scope>
    <source>
        <tissue evidence="6">Blood</tissue>
    </source>
</reference>
<dbReference type="PANTHER" id="PTHR16181">
    <property type="entry name" value="PROTEIN FAM83A-RELATED"/>
    <property type="match status" value="1"/>
</dbReference>
<evidence type="ECO:0000256" key="4">
    <source>
        <dbReference type="SAM" id="MobiDB-lite"/>
    </source>
</evidence>
<feature type="region of interest" description="Disordered" evidence="4">
    <location>
        <begin position="548"/>
        <end position="598"/>
    </location>
</feature>
<evidence type="ECO:0000256" key="3">
    <source>
        <dbReference type="ARBA" id="ARBA00022490"/>
    </source>
</evidence>
<comment type="caution">
    <text evidence="6">The sequence shown here is derived from an EMBL/GenBank/DDBJ whole genome shotgun (WGS) entry which is preliminary data.</text>
</comment>
<dbReference type="AlphaFoldDB" id="A0A8T3DHK8"/>
<gene>
    <name evidence="6" type="ORF">AGOR_G00100690</name>
</gene>
<name>A0A8T3DHK8_9TELE</name>
<protein>
    <recommendedName>
        <fullName evidence="5">Scaffolding anchor of CK1 domain-containing protein</fullName>
    </recommendedName>
</protein>
<feature type="compositionally biased region" description="Polar residues" evidence="4">
    <location>
        <begin position="554"/>
        <end position="583"/>
    </location>
</feature>
<dbReference type="InterPro" id="IPR012461">
    <property type="entry name" value="SACK1"/>
</dbReference>
<feature type="compositionally biased region" description="Polar residues" evidence="4">
    <location>
        <begin position="7"/>
        <end position="20"/>
    </location>
</feature>
<dbReference type="SUPFAM" id="SSF56024">
    <property type="entry name" value="Phospholipase D/nuclease"/>
    <property type="match status" value="1"/>
</dbReference>
<keyword evidence="7" id="KW-1185">Reference proteome</keyword>
<evidence type="ECO:0000313" key="7">
    <source>
        <dbReference type="Proteomes" id="UP000829720"/>
    </source>
</evidence>
<accession>A0A8T3DHK8</accession>
<dbReference type="Gene3D" id="3.30.870.10">
    <property type="entry name" value="Endonuclease Chain A"/>
    <property type="match status" value="1"/>
</dbReference>
<dbReference type="EMBL" id="JAERUA010000008">
    <property type="protein sequence ID" value="KAI1896999.1"/>
    <property type="molecule type" value="Genomic_DNA"/>
</dbReference>
<feature type="domain" description="Scaffolding anchor of CK1" evidence="5">
    <location>
        <begin position="38"/>
        <end position="302"/>
    </location>
</feature>
<dbReference type="Proteomes" id="UP000829720">
    <property type="component" value="Unassembled WGS sequence"/>
</dbReference>
<evidence type="ECO:0000256" key="1">
    <source>
        <dbReference type="ARBA" id="ARBA00004496"/>
    </source>
</evidence>
<dbReference type="Pfam" id="PF07894">
    <property type="entry name" value="SACK1"/>
    <property type="match status" value="1"/>
</dbReference>
<dbReference type="FunFam" id="3.30.870.10:FF:000004">
    <property type="entry name" value="protein FAM83H isoform X2"/>
    <property type="match status" value="1"/>
</dbReference>
<dbReference type="GO" id="GO:0005737">
    <property type="term" value="C:cytoplasm"/>
    <property type="evidence" value="ECO:0007669"/>
    <property type="project" value="UniProtKB-SubCell"/>
</dbReference>
<evidence type="ECO:0000259" key="5">
    <source>
        <dbReference type="Pfam" id="PF07894"/>
    </source>
</evidence>
<evidence type="ECO:0000313" key="6">
    <source>
        <dbReference type="EMBL" id="KAI1896999.1"/>
    </source>
</evidence>
<comment type="subcellular location">
    <subcellularLocation>
        <location evidence="1">Cytoplasm</location>
    </subcellularLocation>
</comment>
<feature type="region of interest" description="Disordered" evidence="4">
    <location>
        <begin position="1"/>
        <end position="21"/>
    </location>
</feature>
<proteinExistence type="inferred from homology"/>